<evidence type="ECO:0000256" key="1">
    <source>
        <dbReference type="ARBA" id="ARBA00022553"/>
    </source>
</evidence>
<dbReference type="Proteomes" id="UP000693946">
    <property type="component" value="Linkage Group LG3"/>
</dbReference>
<protein>
    <recommendedName>
        <fullName evidence="5">Proline and serine rich 2</fullName>
    </recommendedName>
</protein>
<organism evidence="3 4">
    <name type="scientific">Solea senegalensis</name>
    <name type="common">Senegalese sole</name>
    <dbReference type="NCBI Taxonomy" id="28829"/>
    <lineage>
        <taxon>Eukaryota</taxon>
        <taxon>Metazoa</taxon>
        <taxon>Chordata</taxon>
        <taxon>Craniata</taxon>
        <taxon>Vertebrata</taxon>
        <taxon>Euteleostomi</taxon>
        <taxon>Actinopterygii</taxon>
        <taxon>Neopterygii</taxon>
        <taxon>Teleostei</taxon>
        <taxon>Neoteleostei</taxon>
        <taxon>Acanthomorphata</taxon>
        <taxon>Carangaria</taxon>
        <taxon>Pleuronectiformes</taxon>
        <taxon>Pleuronectoidei</taxon>
        <taxon>Soleidae</taxon>
        <taxon>Solea</taxon>
    </lineage>
</organism>
<evidence type="ECO:0008006" key="5">
    <source>
        <dbReference type="Google" id="ProtNLM"/>
    </source>
</evidence>
<feature type="compositionally biased region" description="Polar residues" evidence="2">
    <location>
        <begin position="686"/>
        <end position="704"/>
    </location>
</feature>
<proteinExistence type="predicted"/>
<dbReference type="Pfam" id="PF15385">
    <property type="entry name" value="SARG"/>
    <property type="match status" value="1"/>
</dbReference>
<feature type="compositionally biased region" description="Polar residues" evidence="2">
    <location>
        <begin position="507"/>
        <end position="516"/>
    </location>
</feature>
<feature type="region of interest" description="Disordered" evidence="2">
    <location>
        <begin position="301"/>
        <end position="332"/>
    </location>
</feature>
<dbReference type="PANTHER" id="PTHR16095">
    <property type="entry name" value="TRANSMEMBRANE PROTEIN 143 FAMILY MEMBER"/>
    <property type="match status" value="1"/>
</dbReference>
<feature type="region of interest" description="Disordered" evidence="2">
    <location>
        <begin position="657"/>
        <end position="765"/>
    </location>
</feature>
<evidence type="ECO:0000313" key="4">
    <source>
        <dbReference type="Proteomes" id="UP000693946"/>
    </source>
</evidence>
<feature type="compositionally biased region" description="Polar residues" evidence="2">
    <location>
        <begin position="153"/>
        <end position="167"/>
    </location>
</feature>
<dbReference type="EMBL" id="JAGKHQ010000015">
    <property type="protein sequence ID" value="KAG7497254.1"/>
    <property type="molecule type" value="Genomic_DNA"/>
</dbReference>
<feature type="region of interest" description="Disordered" evidence="2">
    <location>
        <begin position="429"/>
        <end position="624"/>
    </location>
</feature>
<evidence type="ECO:0000256" key="2">
    <source>
        <dbReference type="SAM" id="MobiDB-lite"/>
    </source>
</evidence>
<feature type="compositionally biased region" description="Polar residues" evidence="2">
    <location>
        <begin position="429"/>
        <end position="440"/>
    </location>
</feature>
<keyword evidence="4" id="KW-1185">Reference proteome</keyword>
<accession>A0AAV6QYI0</accession>
<feature type="region of interest" description="Disordered" evidence="2">
    <location>
        <begin position="145"/>
        <end position="173"/>
    </location>
</feature>
<gene>
    <name evidence="3" type="ORF">JOB18_034310</name>
</gene>
<feature type="compositionally biased region" description="Pro residues" evidence="2">
    <location>
        <begin position="568"/>
        <end position="583"/>
    </location>
</feature>
<reference evidence="3 4" key="1">
    <citation type="journal article" date="2021" name="Sci. Rep.">
        <title>Chromosome anchoring in Senegalese sole (Solea senegalensis) reveals sex-associated markers and genome rearrangements in flatfish.</title>
        <authorList>
            <person name="Guerrero-Cozar I."/>
            <person name="Gomez-Garrido J."/>
            <person name="Berbel C."/>
            <person name="Martinez-Blanch J.F."/>
            <person name="Alioto T."/>
            <person name="Claros M.G."/>
            <person name="Gagnaire P.A."/>
            <person name="Manchado M."/>
        </authorList>
    </citation>
    <scope>NUCLEOTIDE SEQUENCE [LARGE SCALE GENOMIC DNA]</scope>
    <source>
        <strain evidence="3">Sse05_10M</strain>
    </source>
</reference>
<feature type="compositionally biased region" description="Polar residues" evidence="2">
    <location>
        <begin position="479"/>
        <end position="488"/>
    </location>
</feature>
<name>A0AAV6QYI0_SOLSE</name>
<dbReference type="AlphaFoldDB" id="A0AAV6QYI0"/>
<evidence type="ECO:0000313" key="3">
    <source>
        <dbReference type="EMBL" id="KAG7497254.1"/>
    </source>
</evidence>
<keyword evidence="1" id="KW-0597">Phosphoprotein</keyword>
<sequence length="779" mass="86728">MKTRLCSGSFQENEEQTGISHVHAQIMYAFMFLFPLMNEHMNCERSLSVKRKFLENINERMFVRREKTAAGFEHDHSGRLHVHKKSTFQKYRDSTKSHVHNFQPDYSCSSDDVKQMFSKNLKVSQFLNLSEEDDDARVEPLKDHVTRRRGNRCKSTFSSNANPQLQVNGGAARNSRLSKDEALQFLSQEEQECIQFFEDTIDSLDETIHEDDRSTRHVMSATNYTPNRRPVDNSDVPLTSSPHHEIPTSSVLARPLSPKDQDIIDLVRPGPDLVQTKEPIFNPSCPDFQSMAVVPESHIDARPRRDSLPSEYNPPLPSGSYGPSDSHHSYHPPGCIPTPVLIAQKIAETQSNTLPSSLHRNSMESEKPLHYSTDHTMKHGPPTSAKPTRFPPNISIILGNKEHQSQSLANVSIEERRAQMLANLTGTSHPLLQEDPQQTAERARNVPTRSVSFRDPTPNKSRMEALSKLGLNRNRAMSGGTTLPSITTFPDPPAGPETSAKPPEVSVSPTTENTTKLPEAKVPSPQIQRHYDRKTEIQPSPTNYRRNWEERHPQPSPSPPAVTQRSFSPPPLENKAPVLPPPEVTSLEFNSYGGKSIIVHPSVSSKSEPVPSPMSPEPRYLPPALANPSEFNSFGGKTKVMHTGPVVMTRNDLPDILSSHINKSQTLPAKPEPPPIELNSYGGKSRTFNPSAGLSRSSESQTRSVKPPAPTPAPRPPRHSYHGVTQKPSQREVLPPDHKRRSGSMFRPQGITVQFGGSGTSDESRKEALKKLGLLKESG</sequence>
<comment type="caution">
    <text evidence="3">The sequence shown here is derived from an EMBL/GenBank/DDBJ whole genome shotgun (WGS) entry which is preliminary data.</text>
</comment>
<dbReference type="PANTHER" id="PTHR16095:SF9">
    <property type="entry name" value="PROLINE AND SERINE-RICH PROTEIN 2"/>
    <property type="match status" value="1"/>
</dbReference>
<feature type="compositionally biased region" description="Pro residues" evidence="2">
    <location>
        <begin position="610"/>
        <end position="621"/>
    </location>
</feature>